<gene>
    <name evidence="4" type="ORF">SAMN05421756_101424</name>
</gene>
<protein>
    <submittedName>
        <fullName evidence="4">Ca-activated chloride channel family protein</fullName>
    </submittedName>
</protein>
<accession>A0A1H8ZZT5</accession>
<keyword evidence="2" id="KW-0472">Membrane</keyword>
<dbReference type="STRING" id="1036181.SAMN05421756_101424"/>
<dbReference type="AlphaFoldDB" id="A0A1H8ZZT5"/>
<feature type="region of interest" description="Disordered" evidence="1">
    <location>
        <begin position="564"/>
        <end position="591"/>
    </location>
</feature>
<evidence type="ECO:0000313" key="4">
    <source>
        <dbReference type="EMBL" id="SEP69982.1"/>
    </source>
</evidence>
<keyword evidence="5" id="KW-1185">Reference proteome</keyword>
<evidence type="ECO:0000313" key="5">
    <source>
        <dbReference type="Proteomes" id="UP000198504"/>
    </source>
</evidence>
<keyword evidence="2" id="KW-0812">Transmembrane</keyword>
<dbReference type="Proteomes" id="UP000198504">
    <property type="component" value="Unassembled WGS sequence"/>
</dbReference>
<feature type="transmembrane region" description="Helical" evidence="2">
    <location>
        <begin position="597"/>
        <end position="618"/>
    </location>
</feature>
<feature type="domain" description="VWFA" evidence="3">
    <location>
        <begin position="36"/>
        <end position="221"/>
    </location>
</feature>
<dbReference type="Gene3D" id="3.40.50.410">
    <property type="entry name" value="von Willebrand factor, type A domain"/>
    <property type="match status" value="1"/>
</dbReference>
<proteinExistence type="predicted"/>
<name>A0A1H8ZZT5_9ACTN</name>
<feature type="region of interest" description="Disordered" evidence="1">
    <location>
        <begin position="229"/>
        <end position="250"/>
    </location>
</feature>
<organism evidence="4 5">
    <name type="scientific">Microlunatus flavus</name>
    <dbReference type="NCBI Taxonomy" id="1036181"/>
    <lineage>
        <taxon>Bacteria</taxon>
        <taxon>Bacillati</taxon>
        <taxon>Actinomycetota</taxon>
        <taxon>Actinomycetes</taxon>
        <taxon>Propionibacteriales</taxon>
        <taxon>Propionibacteriaceae</taxon>
        <taxon>Microlunatus</taxon>
    </lineage>
</organism>
<feature type="compositionally biased region" description="Low complexity" evidence="1">
    <location>
        <begin position="570"/>
        <end position="591"/>
    </location>
</feature>
<dbReference type="InterPro" id="IPR002035">
    <property type="entry name" value="VWF_A"/>
</dbReference>
<dbReference type="PROSITE" id="PS50234">
    <property type="entry name" value="VWFA"/>
    <property type="match status" value="1"/>
</dbReference>
<reference evidence="5" key="1">
    <citation type="submission" date="2016-10" db="EMBL/GenBank/DDBJ databases">
        <authorList>
            <person name="Varghese N."/>
            <person name="Submissions S."/>
        </authorList>
    </citation>
    <scope>NUCLEOTIDE SEQUENCE [LARGE SCALE GENOMIC DNA]</scope>
    <source>
        <strain evidence="5">CGMCC 4.6856</strain>
    </source>
</reference>
<dbReference type="RefSeq" id="WP_232506099.1">
    <property type="nucleotide sequence ID" value="NZ_FOFA01000001.1"/>
</dbReference>
<dbReference type="SMART" id="SM00327">
    <property type="entry name" value="VWA"/>
    <property type="match status" value="1"/>
</dbReference>
<sequence>MITGGARRLVLGLVGLVLLGSGLLAAGPAAADEAPKILLLLDTSGSMGDKLPSGGTKFAAAKKALKSVAASLPPGTQVGLRVYGSEVTEPQAKNPAACKDSKLVLPIGPLDEATMNRAVDSFSPNGETPIAYSMGQAVDDLGDSGKRVLILISDGRENCAGDPCPVARKLADRGVDLQFNAVGLAVDATARKQLQCIAGAGRGAYYDADDTTSLDRSLRKLTQRALRPFEASGTPVRGTSDPASAPQVGPGQYLDRYDAGTAPHYYTINRTPGSTVTASVDSVVRNVGILGVRTEKLDMVLSTTSGEECSSPSLYTVVENADVVVSAVARSARSEGVPEPPPGCADDPQLLLEVVRNSFDGTGGTIPVELLVSEQPEVTNRAQLPPDVAGYDGKADAVARTSPVRDVIGGSGFSNAAEIGPGSWADSVAFGETVLYRTHLDEGQRVRVTATLPASNRVALDKYDLWIARLKIYTPARLSAVGVQQKTTGDQPVEPMTVAGPEVRVNNDEIAVPGFQDGTTPDASTASVAGDYYVAVQLQPQGDTLKGVDVPVRLDVAIDGVAEGKPEFASPPSSSATPSPSAPPAAGADSGSTTTTLLLGIGLGLVVAAAVAGAVVLLRRRRRS</sequence>
<keyword evidence="2" id="KW-1133">Transmembrane helix</keyword>
<dbReference type="SUPFAM" id="SSF53300">
    <property type="entry name" value="vWA-like"/>
    <property type="match status" value="1"/>
</dbReference>
<evidence type="ECO:0000259" key="3">
    <source>
        <dbReference type="PROSITE" id="PS50234"/>
    </source>
</evidence>
<evidence type="ECO:0000256" key="2">
    <source>
        <dbReference type="SAM" id="Phobius"/>
    </source>
</evidence>
<dbReference type="InterPro" id="IPR036465">
    <property type="entry name" value="vWFA_dom_sf"/>
</dbReference>
<evidence type="ECO:0000256" key="1">
    <source>
        <dbReference type="SAM" id="MobiDB-lite"/>
    </source>
</evidence>
<dbReference type="Pfam" id="PF00092">
    <property type="entry name" value="VWA"/>
    <property type="match status" value="1"/>
</dbReference>
<dbReference type="EMBL" id="FOFA01000001">
    <property type="protein sequence ID" value="SEP69982.1"/>
    <property type="molecule type" value="Genomic_DNA"/>
</dbReference>